<sequence>MGKHKKRSHSEERSEETKKLRREMKDLKELVMRVLATQPIHDAVIMADNENNNNSLRDDASTDLSGQSEIEGSKKVEEPGSSATLDEDIIKILGKAPETGEACQKIHADVASMDKLTHDLKVQPQKKSLTSSSGNWNGSSVPRRPTIVTSQKFKPQIPKSAAQKLPARLSSQSRSNQTPSQSYRRRHLSNSSSTSRSRTH</sequence>
<evidence type="ECO:0000313" key="3">
    <source>
        <dbReference type="Proteomes" id="UP000826195"/>
    </source>
</evidence>
<feature type="region of interest" description="Disordered" evidence="1">
    <location>
        <begin position="46"/>
        <end position="84"/>
    </location>
</feature>
<reference evidence="2 3" key="1">
    <citation type="journal article" date="2021" name="J. Hered.">
        <title>A chromosome-level genome assembly of the parasitoid wasp, Cotesia glomerata (Hymenoptera: Braconidae).</title>
        <authorList>
            <person name="Pinto B.J."/>
            <person name="Weis J.J."/>
            <person name="Gamble T."/>
            <person name="Ode P.J."/>
            <person name="Paul R."/>
            <person name="Zaspel J.M."/>
        </authorList>
    </citation>
    <scope>NUCLEOTIDE SEQUENCE [LARGE SCALE GENOMIC DNA]</scope>
    <source>
        <strain evidence="2">CgM1</strain>
    </source>
</reference>
<dbReference type="EMBL" id="JAHXZJ010000001">
    <property type="protein sequence ID" value="KAH0568039.1"/>
    <property type="molecule type" value="Genomic_DNA"/>
</dbReference>
<feature type="compositionally biased region" description="Polar residues" evidence="1">
    <location>
        <begin position="169"/>
        <end position="182"/>
    </location>
</feature>
<comment type="caution">
    <text evidence="2">The sequence shown here is derived from an EMBL/GenBank/DDBJ whole genome shotgun (WGS) entry which is preliminary data.</text>
</comment>
<dbReference type="Proteomes" id="UP000826195">
    <property type="component" value="Unassembled WGS sequence"/>
</dbReference>
<evidence type="ECO:0000313" key="2">
    <source>
        <dbReference type="EMBL" id="KAH0568039.1"/>
    </source>
</evidence>
<protein>
    <submittedName>
        <fullName evidence="2">Uncharacterized protein</fullName>
    </submittedName>
</protein>
<feature type="compositionally biased region" description="Basic and acidic residues" evidence="1">
    <location>
        <begin position="9"/>
        <end position="21"/>
    </location>
</feature>
<feature type="compositionally biased region" description="Low complexity" evidence="1">
    <location>
        <begin position="189"/>
        <end position="200"/>
    </location>
</feature>
<feature type="region of interest" description="Disordered" evidence="1">
    <location>
        <begin position="117"/>
        <end position="200"/>
    </location>
</feature>
<feature type="region of interest" description="Disordered" evidence="1">
    <location>
        <begin position="1"/>
        <end position="21"/>
    </location>
</feature>
<accession>A0AAV7IT94</accession>
<feature type="compositionally biased region" description="Polar residues" evidence="1">
    <location>
        <begin position="125"/>
        <end position="140"/>
    </location>
</feature>
<proteinExistence type="predicted"/>
<evidence type="ECO:0000256" key="1">
    <source>
        <dbReference type="SAM" id="MobiDB-lite"/>
    </source>
</evidence>
<name>A0AAV7IT94_COTGL</name>
<gene>
    <name evidence="2" type="ORF">KQX54_017907</name>
</gene>
<organism evidence="2 3">
    <name type="scientific">Cotesia glomerata</name>
    <name type="common">Lepidopteran parasitic wasp</name>
    <name type="synonym">Apanteles glomeratus</name>
    <dbReference type="NCBI Taxonomy" id="32391"/>
    <lineage>
        <taxon>Eukaryota</taxon>
        <taxon>Metazoa</taxon>
        <taxon>Ecdysozoa</taxon>
        <taxon>Arthropoda</taxon>
        <taxon>Hexapoda</taxon>
        <taxon>Insecta</taxon>
        <taxon>Pterygota</taxon>
        <taxon>Neoptera</taxon>
        <taxon>Endopterygota</taxon>
        <taxon>Hymenoptera</taxon>
        <taxon>Apocrita</taxon>
        <taxon>Ichneumonoidea</taxon>
        <taxon>Braconidae</taxon>
        <taxon>Microgastrinae</taxon>
        <taxon>Cotesia</taxon>
    </lineage>
</organism>
<keyword evidence="3" id="KW-1185">Reference proteome</keyword>
<dbReference type="AlphaFoldDB" id="A0AAV7IT94"/>